<protein>
    <submittedName>
        <fullName evidence="4">Asparagine synthase-related protein</fullName>
    </submittedName>
</protein>
<dbReference type="InterPro" id="IPR001962">
    <property type="entry name" value="Asn_synthase"/>
</dbReference>
<comment type="caution">
    <text evidence="4">The sequence shown here is derived from an EMBL/GenBank/DDBJ whole genome shotgun (WGS) entry which is preliminary data.</text>
</comment>
<organism evidence="4 5">
    <name type="scientific">Halorubellus litoreus</name>
    <dbReference type="NCBI Taxonomy" id="755308"/>
    <lineage>
        <taxon>Archaea</taxon>
        <taxon>Methanobacteriati</taxon>
        <taxon>Methanobacteriota</taxon>
        <taxon>Stenosarchaea group</taxon>
        <taxon>Halobacteria</taxon>
        <taxon>Halobacteriales</taxon>
        <taxon>Halorubellaceae</taxon>
        <taxon>Halorubellus</taxon>
    </lineage>
</organism>
<feature type="domain" description="Asparagine synthetase" evidence="2">
    <location>
        <begin position="241"/>
        <end position="593"/>
    </location>
</feature>
<proteinExistence type="predicted"/>
<evidence type="ECO:0000259" key="3">
    <source>
        <dbReference type="Pfam" id="PF13537"/>
    </source>
</evidence>
<dbReference type="Pfam" id="PF13537">
    <property type="entry name" value="GATase_7"/>
    <property type="match status" value="1"/>
</dbReference>
<reference evidence="4 5" key="1">
    <citation type="journal article" date="2019" name="Int. J. Syst. Evol. Microbiol.">
        <title>The Global Catalogue of Microorganisms (GCM) 10K type strain sequencing project: providing services to taxonomists for standard genome sequencing and annotation.</title>
        <authorList>
            <consortium name="The Broad Institute Genomics Platform"/>
            <consortium name="The Broad Institute Genome Sequencing Center for Infectious Disease"/>
            <person name="Wu L."/>
            <person name="Ma J."/>
        </authorList>
    </citation>
    <scope>NUCLEOTIDE SEQUENCE [LARGE SCALE GENOMIC DNA]</scope>
    <source>
        <strain evidence="4 5">GX26</strain>
    </source>
</reference>
<dbReference type="Pfam" id="PF00733">
    <property type="entry name" value="Asn_synthase"/>
    <property type="match status" value="1"/>
</dbReference>
<feature type="compositionally biased region" description="Basic and acidic residues" evidence="1">
    <location>
        <begin position="638"/>
        <end position="647"/>
    </location>
</feature>
<dbReference type="RefSeq" id="WP_336348302.1">
    <property type="nucleotide sequence ID" value="NZ_JAZAQL010000001.1"/>
</dbReference>
<dbReference type="PANTHER" id="PTHR43284">
    <property type="entry name" value="ASPARAGINE SYNTHETASE (GLUTAMINE-HYDROLYZING)"/>
    <property type="match status" value="1"/>
</dbReference>
<dbReference type="InterPro" id="IPR014729">
    <property type="entry name" value="Rossmann-like_a/b/a_fold"/>
</dbReference>
<evidence type="ECO:0000259" key="2">
    <source>
        <dbReference type="Pfam" id="PF00733"/>
    </source>
</evidence>
<dbReference type="SUPFAM" id="SSF52402">
    <property type="entry name" value="Adenine nucleotide alpha hydrolases-like"/>
    <property type="match status" value="1"/>
</dbReference>
<dbReference type="Gene3D" id="3.40.50.620">
    <property type="entry name" value="HUPs"/>
    <property type="match status" value="1"/>
</dbReference>
<dbReference type="SUPFAM" id="SSF56235">
    <property type="entry name" value="N-terminal nucleophile aminohydrolases (Ntn hydrolases)"/>
    <property type="match status" value="1"/>
</dbReference>
<dbReference type="InterPro" id="IPR029055">
    <property type="entry name" value="Ntn_hydrolases_N"/>
</dbReference>
<evidence type="ECO:0000313" key="4">
    <source>
        <dbReference type="EMBL" id="MFC6951263.1"/>
    </source>
</evidence>
<dbReference type="PANTHER" id="PTHR43284:SF1">
    <property type="entry name" value="ASPARAGINE SYNTHETASE"/>
    <property type="match status" value="1"/>
</dbReference>
<feature type="domain" description="Glutamine amidotransferase type-2" evidence="3">
    <location>
        <begin position="46"/>
        <end position="153"/>
    </location>
</feature>
<accession>A0ABD5V8Y3</accession>
<dbReference type="Gene3D" id="3.60.20.10">
    <property type="entry name" value="Glutamine Phosphoribosylpyrophosphate, subunit 1, domain 1"/>
    <property type="match status" value="1"/>
</dbReference>
<evidence type="ECO:0000256" key="1">
    <source>
        <dbReference type="SAM" id="MobiDB-lite"/>
    </source>
</evidence>
<name>A0ABD5V8Y3_9EURY</name>
<dbReference type="EMBL" id="JBHSXN010000001">
    <property type="protein sequence ID" value="MFC6951263.1"/>
    <property type="molecule type" value="Genomic_DNA"/>
</dbReference>
<dbReference type="InterPro" id="IPR017932">
    <property type="entry name" value="GATase_2_dom"/>
</dbReference>
<dbReference type="InterPro" id="IPR051786">
    <property type="entry name" value="ASN_synthetase/amidase"/>
</dbReference>
<gene>
    <name evidence="4" type="ORF">ACFQGB_00175</name>
</gene>
<keyword evidence="5" id="KW-1185">Reference proteome</keyword>
<sequence length="647" mass="72293">MVGIAGVLGDGRLPDDVASWTQWRDDEASFEYVDDYVDLELRAHPVQVDDQPVALDDGDVLLWVWGDVFGHGTRGEYTPRPGGPDASADYCATLYERHGLEFVEELNGHYAIVLYDRADRELTFVTDRFATHPIYHASVGGSVAFASNPQALTAHPDVSPAFDEDYLHEYLALRRVFGRETALEDVRELPPATTVTVDLDDFATSHETYWRPTYEPEDRPFSYFVDRLVDVLCTMFADWTTDDLAYGTLLSGGSDSRIVQAAIDQSVVAFHNADWMSREARIANRVADSAGDEFCLLERYDDHEARTLTTTPRLSSFSGWFDQAYFAEFQDEITDRVDVLVSGLFADMLFDGGPLQTRTVSLGSVGTVDLPVETPIESVDDYVDAKVSSATEVPYFDANRDLADVVRDNIQVLEDGRVVSHGVEYASLEDLVMYGDYYPLGADTEAIFPRSLGQMRPYRTPFLDNRVVDLHRRMPQQFFLRRNVVNAALESISPALAEIPHSRTGVSLKRSFPAAFLSRNITGFYRKHLDDEPTPQPHFTHKPWPDRSELLRVSPFAIDAIRENEHVLDALPFLDADAAERTYAEHVDGAEYHQVLYSLLTLLEMPVTERVAGVDEDAANDDSEDDSGRRGVVASSIGRDEPGGGDA</sequence>
<dbReference type="Proteomes" id="UP001596395">
    <property type="component" value="Unassembled WGS sequence"/>
</dbReference>
<dbReference type="AlphaFoldDB" id="A0ABD5V8Y3"/>
<evidence type="ECO:0000313" key="5">
    <source>
        <dbReference type="Proteomes" id="UP001596395"/>
    </source>
</evidence>
<feature type="compositionally biased region" description="Acidic residues" evidence="1">
    <location>
        <begin position="614"/>
        <end position="625"/>
    </location>
</feature>
<feature type="region of interest" description="Disordered" evidence="1">
    <location>
        <begin position="614"/>
        <end position="647"/>
    </location>
</feature>